<dbReference type="EMBL" id="BSNX01000030">
    <property type="protein sequence ID" value="GLQ73393.1"/>
    <property type="molecule type" value="Genomic_DNA"/>
</dbReference>
<evidence type="ECO:0008006" key="3">
    <source>
        <dbReference type="Google" id="ProtNLM"/>
    </source>
</evidence>
<protein>
    <recommendedName>
        <fullName evidence="3">D-alanine--D-alanine ligase</fullName>
    </recommendedName>
</protein>
<evidence type="ECO:0000313" key="1">
    <source>
        <dbReference type="EMBL" id="GLQ73393.1"/>
    </source>
</evidence>
<dbReference type="RefSeq" id="WP_126605790.1">
    <property type="nucleotide sequence ID" value="NZ_AP025144.1"/>
</dbReference>
<reference evidence="2" key="1">
    <citation type="journal article" date="2019" name="Int. J. Syst. Evol. Microbiol.">
        <title>The Global Catalogue of Microorganisms (GCM) 10K type strain sequencing project: providing services to taxonomists for standard genome sequencing and annotation.</title>
        <authorList>
            <consortium name="The Broad Institute Genomics Platform"/>
            <consortium name="The Broad Institute Genome Sequencing Center for Infectious Disease"/>
            <person name="Wu L."/>
            <person name="Ma J."/>
        </authorList>
    </citation>
    <scope>NUCLEOTIDE SEQUENCE [LARGE SCALE GENOMIC DNA]</scope>
    <source>
        <strain evidence="2">NBRC 15640</strain>
    </source>
</reference>
<proteinExistence type="predicted"/>
<dbReference type="AlphaFoldDB" id="A0AAV5NSD4"/>
<organism evidence="1 2">
    <name type="scientific">Vibrio penaeicida</name>
    <dbReference type="NCBI Taxonomy" id="104609"/>
    <lineage>
        <taxon>Bacteria</taxon>
        <taxon>Pseudomonadati</taxon>
        <taxon>Pseudomonadota</taxon>
        <taxon>Gammaproteobacteria</taxon>
        <taxon>Vibrionales</taxon>
        <taxon>Vibrionaceae</taxon>
        <taxon>Vibrio</taxon>
    </lineage>
</organism>
<name>A0AAV5NSD4_9VIBR</name>
<comment type="caution">
    <text evidence="1">The sequence shown here is derived from an EMBL/GenBank/DDBJ whole genome shotgun (WGS) entry which is preliminary data.</text>
</comment>
<dbReference type="SUPFAM" id="SSF56059">
    <property type="entry name" value="Glutathione synthetase ATP-binding domain-like"/>
    <property type="match status" value="1"/>
</dbReference>
<evidence type="ECO:0000313" key="2">
    <source>
        <dbReference type="Proteomes" id="UP001156690"/>
    </source>
</evidence>
<keyword evidence="2" id="KW-1185">Reference proteome</keyword>
<gene>
    <name evidence="1" type="ORF">GCM10007932_27530</name>
</gene>
<sequence>MTSSPLALDSQFEAIDVETGINKGMPKFVQDQQGSISPYEFLPAWVFYTPVVLQSFALALRYGDVRLPLVANPSIKLSGMVGESKHDILSLAGSYARQWVSPFITVFQTGEDVAEQSSKAYRQMQDNGLGFPIVAKPDLGCRGAGVKLLHNMDQLTQYFESFPKDSRFLLQEKAPYPAEAGVFYVRYPGEKKGKVISLTLKYAPFVEGDGQSTLKELIEADPRAGQLTHLYFPRHQSKLNQILQKGESFQLAFAGSHSRGSIFRNGNAYISEKLTEQLDRIFDDVEGFCYGRLDIKFQDIYELMDGKNFTILEINGASSEAAHIWDRKTPLREIFSTLLFQYRTLFAIGALQKKAGHKPPSISQLLAAWREEKQLVNAYPQTD</sequence>
<dbReference type="Proteomes" id="UP001156690">
    <property type="component" value="Unassembled WGS sequence"/>
</dbReference>
<accession>A0AAV5NSD4</accession>